<feature type="transmembrane region" description="Helical" evidence="9">
    <location>
        <begin position="95"/>
        <end position="117"/>
    </location>
</feature>
<gene>
    <name evidence="10" type="ORF">NP075_04630</name>
</gene>
<dbReference type="EMBL" id="CP101989">
    <property type="protein sequence ID" value="UUI66021.1"/>
    <property type="molecule type" value="Genomic_DNA"/>
</dbReference>
<sequence length="533" mass="55577">MAGQETTVAPPVTTPPDADGDAVRRPVLLVGAVGALLMLVGAGGASLWTDEAATVSAATRPWGELVAMAGGLDAVHTAYYAFMHVWIGVFGTSELALRSASALAVGLVAAGTWVLAARLGGRGLAWWAAATVLLLPRVTWMGAEARPFAFATAAGVWGTVLLLAAVRRGGAARWVGYAALMVVAVLTNLYTLLLLPAHAVTLLLGHRSRATVVRWCGAAGAVAVVVGPFLVLAAGQTGQLGRHTMSAVELARNVVVNQWFLGETPTVYSRDAAVVAAAGAGAGSWWRPASVLLAGVAVAVVAYALLRWWRHRPVPAPVRAVLVWTVPWVVVPTVVVVAWAVVSQTYSSRYLAFCAPAVAILLAAALRELPTRPLRVAAVVALVACALPVLVSQRTEHAKSGADWREVAAVVGDACDPGDGAYFAPRAAPTGSTVRLTTRGVSVAYPEGYDGLVDVTLVADPLETDDLVGRSALLRDSGARLASLDTLCVVRRHDLPAAVRDADDVYLSEGGWVVRDRWEGPLDEVVVLERAPG</sequence>
<feature type="transmembrane region" description="Helical" evidence="9">
    <location>
        <begin position="27"/>
        <end position="49"/>
    </location>
</feature>
<dbReference type="InterPro" id="IPR050297">
    <property type="entry name" value="LipidA_mod_glycosyltrf_83"/>
</dbReference>
<evidence type="ECO:0000256" key="9">
    <source>
        <dbReference type="SAM" id="Phobius"/>
    </source>
</evidence>
<feature type="transmembrane region" description="Helical" evidence="9">
    <location>
        <begin position="291"/>
        <end position="309"/>
    </location>
</feature>
<organism evidence="10 11">
    <name type="scientific">Cellulomonas wangsupingiae</name>
    <dbReference type="NCBI Taxonomy" id="2968085"/>
    <lineage>
        <taxon>Bacteria</taxon>
        <taxon>Bacillati</taxon>
        <taxon>Actinomycetota</taxon>
        <taxon>Actinomycetes</taxon>
        <taxon>Micrococcales</taxon>
        <taxon>Cellulomonadaceae</taxon>
        <taxon>Cellulomonas</taxon>
    </lineage>
</organism>
<dbReference type="EC" id="2.4.-.-" evidence="10"/>
<feature type="transmembrane region" description="Helical" evidence="9">
    <location>
        <begin position="212"/>
        <end position="235"/>
    </location>
</feature>
<feature type="transmembrane region" description="Helical" evidence="9">
    <location>
        <begin position="321"/>
        <end position="342"/>
    </location>
</feature>
<evidence type="ECO:0000313" key="11">
    <source>
        <dbReference type="Proteomes" id="UP001317322"/>
    </source>
</evidence>
<dbReference type="Proteomes" id="UP001317322">
    <property type="component" value="Chromosome"/>
</dbReference>
<name>A0ABY5KAN1_9CELL</name>
<evidence type="ECO:0000256" key="1">
    <source>
        <dbReference type="ARBA" id="ARBA00004651"/>
    </source>
</evidence>
<feature type="compositionally biased region" description="Low complexity" evidence="8">
    <location>
        <begin position="1"/>
        <end position="17"/>
    </location>
</feature>
<dbReference type="RefSeq" id="WP_227564138.1">
    <property type="nucleotide sequence ID" value="NZ_CP101989.1"/>
</dbReference>
<evidence type="ECO:0000256" key="2">
    <source>
        <dbReference type="ARBA" id="ARBA00022475"/>
    </source>
</evidence>
<keyword evidence="4 10" id="KW-0808">Transferase</keyword>
<evidence type="ECO:0000256" key="6">
    <source>
        <dbReference type="ARBA" id="ARBA00022989"/>
    </source>
</evidence>
<evidence type="ECO:0000256" key="5">
    <source>
        <dbReference type="ARBA" id="ARBA00022692"/>
    </source>
</evidence>
<evidence type="ECO:0000256" key="8">
    <source>
        <dbReference type="SAM" id="MobiDB-lite"/>
    </source>
</evidence>
<keyword evidence="2" id="KW-1003">Cell membrane</keyword>
<keyword evidence="5 9" id="KW-0812">Transmembrane</keyword>
<evidence type="ECO:0000256" key="3">
    <source>
        <dbReference type="ARBA" id="ARBA00022676"/>
    </source>
</evidence>
<evidence type="ECO:0000256" key="7">
    <source>
        <dbReference type="ARBA" id="ARBA00023136"/>
    </source>
</evidence>
<evidence type="ECO:0000256" key="4">
    <source>
        <dbReference type="ARBA" id="ARBA00022679"/>
    </source>
</evidence>
<feature type="transmembrane region" description="Helical" evidence="9">
    <location>
        <begin position="124"/>
        <end position="142"/>
    </location>
</feature>
<comment type="subcellular location">
    <subcellularLocation>
        <location evidence="1">Cell membrane</location>
        <topology evidence="1">Multi-pass membrane protein</topology>
    </subcellularLocation>
</comment>
<keyword evidence="7 9" id="KW-0472">Membrane</keyword>
<dbReference type="PANTHER" id="PTHR33908:SF3">
    <property type="entry name" value="UNDECAPRENYL PHOSPHATE-ALPHA-4-AMINO-4-DEOXY-L-ARABINOSE ARABINOSYL TRANSFERASE"/>
    <property type="match status" value="1"/>
</dbReference>
<keyword evidence="3 10" id="KW-0328">Glycosyltransferase</keyword>
<dbReference type="GO" id="GO:0016757">
    <property type="term" value="F:glycosyltransferase activity"/>
    <property type="evidence" value="ECO:0007669"/>
    <property type="project" value="UniProtKB-KW"/>
</dbReference>
<keyword evidence="11" id="KW-1185">Reference proteome</keyword>
<evidence type="ECO:0000313" key="10">
    <source>
        <dbReference type="EMBL" id="UUI66021.1"/>
    </source>
</evidence>
<reference evidence="10 11" key="1">
    <citation type="submission" date="2022-07" db="EMBL/GenBank/DDBJ databases">
        <title>Novel species in genus cellulomonas.</title>
        <authorList>
            <person name="Ye L."/>
        </authorList>
    </citation>
    <scope>NUCLEOTIDE SEQUENCE [LARGE SCALE GENOMIC DNA]</scope>
    <source>
        <strain evidence="11">zg-Y908</strain>
    </source>
</reference>
<protein>
    <submittedName>
        <fullName evidence="10">Glycosyltransferase family 39 protein</fullName>
        <ecNumber evidence="10">2.4.-.-</ecNumber>
    </submittedName>
</protein>
<feature type="transmembrane region" description="Helical" evidence="9">
    <location>
        <begin position="148"/>
        <end position="166"/>
    </location>
</feature>
<feature type="transmembrane region" description="Helical" evidence="9">
    <location>
        <begin position="373"/>
        <end position="391"/>
    </location>
</feature>
<keyword evidence="6 9" id="KW-1133">Transmembrane helix</keyword>
<accession>A0ABY5KAN1</accession>
<dbReference type="PANTHER" id="PTHR33908">
    <property type="entry name" value="MANNOSYLTRANSFERASE YKCB-RELATED"/>
    <property type="match status" value="1"/>
</dbReference>
<feature type="transmembrane region" description="Helical" evidence="9">
    <location>
        <begin position="349"/>
        <end position="367"/>
    </location>
</feature>
<proteinExistence type="predicted"/>
<feature type="region of interest" description="Disordered" evidence="8">
    <location>
        <begin position="1"/>
        <end position="20"/>
    </location>
</feature>
<feature type="transmembrane region" description="Helical" evidence="9">
    <location>
        <begin position="178"/>
        <end position="200"/>
    </location>
</feature>